<accession>A0A918TTR4</accession>
<feature type="repeat" description="TPR" evidence="1">
    <location>
        <begin position="118"/>
        <end position="151"/>
    </location>
</feature>
<dbReference type="InterPro" id="IPR011990">
    <property type="entry name" value="TPR-like_helical_dom_sf"/>
</dbReference>
<comment type="caution">
    <text evidence="2">The sequence shown here is derived from an EMBL/GenBank/DDBJ whole genome shotgun (WGS) entry which is preliminary data.</text>
</comment>
<dbReference type="Gene3D" id="1.25.40.10">
    <property type="entry name" value="Tetratricopeptide repeat domain"/>
    <property type="match status" value="2"/>
</dbReference>
<dbReference type="AlphaFoldDB" id="A0A918TTR4"/>
<dbReference type="SUPFAM" id="SSF48452">
    <property type="entry name" value="TPR-like"/>
    <property type="match status" value="1"/>
</dbReference>
<evidence type="ECO:0000313" key="2">
    <source>
        <dbReference type="EMBL" id="GHC56187.1"/>
    </source>
</evidence>
<keyword evidence="3" id="KW-1185">Reference proteome</keyword>
<organism evidence="2 3">
    <name type="scientific">Roseibacillus persicicus</name>
    <dbReference type="NCBI Taxonomy" id="454148"/>
    <lineage>
        <taxon>Bacteria</taxon>
        <taxon>Pseudomonadati</taxon>
        <taxon>Verrucomicrobiota</taxon>
        <taxon>Verrucomicrobiia</taxon>
        <taxon>Verrucomicrobiales</taxon>
        <taxon>Verrucomicrobiaceae</taxon>
        <taxon>Roseibacillus</taxon>
    </lineage>
</organism>
<dbReference type="EMBL" id="BMXI01000009">
    <property type="protein sequence ID" value="GHC56187.1"/>
    <property type="molecule type" value="Genomic_DNA"/>
</dbReference>
<reference evidence="2" key="2">
    <citation type="submission" date="2020-09" db="EMBL/GenBank/DDBJ databases">
        <authorList>
            <person name="Sun Q."/>
            <person name="Kim S."/>
        </authorList>
    </citation>
    <scope>NUCLEOTIDE SEQUENCE</scope>
    <source>
        <strain evidence="2">KCTC 12988</strain>
    </source>
</reference>
<dbReference type="PROSITE" id="PS50005">
    <property type="entry name" value="TPR"/>
    <property type="match status" value="1"/>
</dbReference>
<evidence type="ECO:0008006" key="4">
    <source>
        <dbReference type="Google" id="ProtNLM"/>
    </source>
</evidence>
<gene>
    <name evidence="2" type="ORF">GCM10007100_23870</name>
</gene>
<proteinExistence type="predicted"/>
<protein>
    <recommendedName>
        <fullName evidence="4">Tetratricopeptide repeat protein</fullName>
    </recommendedName>
</protein>
<dbReference type="Pfam" id="PF13432">
    <property type="entry name" value="TPR_16"/>
    <property type="match status" value="1"/>
</dbReference>
<reference evidence="2" key="1">
    <citation type="journal article" date="2014" name="Int. J. Syst. Evol. Microbiol.">
        <title>Complete genome sequence of Corynebacterium casei LMG S-19264T (=DSM 44701T), isolated from a smear-ripened cheese.</title>
        <authorList>
            <consortium name="US DOE Joint Genome Institute (JGI-PGF)"/>
            <person name="Walter F."/>
            <person name="Albersmeier A."/>
            <person name="Kalinowski J."/>
            <person name="Ruckert C."/>
        </authorList>
    </citation>
    <scope>NUCLEOTIDE SEQUENCE</scope>
    <source>
        <strain evidence="2">KCTC 12988</strain>
    </source>
</reference>
<evidence type="ECO:0000313" key="3">
    <source>
        <dbReference type="Proteomes" id="UP000644507"/>
    </source>
</evidence>
<keyword evidence="1" id="KW-0802">TPR repeat</keyword>
<dbReference type="InterPro" id="IPR019734">
    <property type="entry name" value="TPR_rpt"/>
</dbReference>
<sequence>MTRLDELALTHSGDSVALGKIGSLAADTQFRLGRFHEAAAYYSSVLATLVSIPNLPRAWYRPALGEVRSLAKAASFEEANLKAAALWQTRADKEVEFDALLASSDGTVVIEQQPVLASEAATQLGNLFLQEGQTSEAKQWYEQAIGSSPKAYQAHLALARLALAADDAATAQDRADYVLTESNFQAVSVAAWPLLITSRVRQEAPAFPEALYQSMIGTARQSVRDRCIVDIVKTLRSFDDPNWKTIAEHWLQSDSMTDEVPAVELAKMVLADEKINGGAPSVIALAAHRVLHSDRVSPSEVISCSKSIVRSLLQQGELLPDFAGLAAKAERLFGLGAKRDAIHGMALSAAGAGSLDLARPMFQSIIDEPGDGGAVRKGKATWALARLESEAGNHHQAALLFLSVSEGPGQSAPIRMQALRLWLEELRKTDSDVDDSEVISRIDNVLAGIAQPALLLDIGRQLSLIPGTQLNALREHVYEIAETSAWEAFLEIEQPSTALKKLIHLTRRQYFDFVHTAKIVSQWHSLSTEKRAWLRNDASHWWEYLSLVFQSLIAEGDRLGGEDLAAGLLNSDEVTPEGYVWLGSAYANWKIRDGDRPNEGLSHFDWIIQEQPTHQQASWGYYWKGLAAWKAGRTAEAAEMGRRIRLCYAGKPSFTWQWILDAVGCLLQSSFDVDTAMENFPETHTRRFFEQSATVANREMRKF</sequence>
<dbReference type="Proteomes" id="UP000644507">
    <property type="component" value="Unassembled WGS sequence"/>
</dbReference>
<evidence type="ECO:0000256" key="1">
    <source>
        <dbReference type="PROSITE-ProRule" id="PRU00339"/>
    </source>
</evidence>
<name>A0A918TTR4_9BACT</name>